<feature type="transmembrane region" description="Helical" evidence="1">
    <location>
        <begin position="80"/>
        <end position="99"/>
    </location>
</feature>
<accession>A0A9P4QLR2</accession>
<dbReference type="AlphaFoldDB" id="A0A9P4QLR2"/>
<feature type="transmembrane region" description="Helical" evidence="1">
    <location>
        <begin position="22"/>
        <end position="43"/>
    </location>
</feature>
<dbReference type="PANTHER" id="PTHR28026:SF9">
    <property type="entry name" value="2-HYDROXY-PALMITIC ACID DIOXYGENASE MPO1"/>
    <property type="match status" value="1"/>
</dbReference>
<comment type="caution">
    <text evidence="2">The sequence shown here is derived from an EMBL/GenBank/DDBJ whole genome shotgun (WGS) entry which is preliminary data.</text>
</comment>
<protein>
    <submittedName>
        <fullName evidence="2">DUF962-domain-containing protein</fullName>
    </submittedName>
</protein>
<keyword evidence="1" id="KW-0812">Transmembrane</keyword>
<reference evidence="2" key="1">
    <citation type="journal article" date="2020" name="Stud. Mycol.">
        <title>101 Dothideomycetes genomes: a test case for predicting lifestyles and emergence of pathogens.</title>
        <authorList>
            <person name="Haridas S."/>
            <person name="Albert R."/>
            <person name="Binder M."/>
            <person name="Bloem J."/>
            <person name="Labutti K."/>
            <person name="Salamov A."/>
            <person name="Andreopoulos B."/>
            <person name="Baker S."/>
            <person name="Barry K."/>
            <person name="Bills G."/>
            <person name="Bluhm B."/>
            <person name="Cannon C."/>
            <person name="Castanera R."/>
            <person name="Culley D."/>
            <person name="Daum C."/>
            <person name="Ezra D."/>
            <person name="Gonzalez J."/>
            <person name="Henrissat B."/>
            <person name="Kuo A."/>
            <person name="Liang C."/>
            <person name="Lipzen A."/>
            <person name="Lutzoni F."/>
            <person name="Magnuson J."/>
            <person name="Mondo S."/>
            <person name="Nolan M."/>
            <person name="Ohm R."/>
            <person name="Pangilinan J."/>
            <person name="Park H.-J."/>
            <person name="Ramirez L."/>
            <person name="Alfaro M."/>
            <person name="Sun H."/>
            <person name="Tritt A."/>
            <person name="Yoshinaga Y."/>
            <person name="Zwiers L.-H."/>
            <person name="Turgeon B."/>
            <person name="Goodwin S."/>
            <person name="Spatafora J."/>
            <person name="Crous P."/>
            <person name="Grigoriev I."/>
        </authorList>
    </citation>
    <scope>NUCLEOTIDE SEQUENCE</scope>
    <source>
        <strain evidence="2">CBS 125425</strain>
    </source>
</reference>
<feature type="transmembrane region" description="Helical" evidence="1">
    <location>
        <begin position="142"/>
        <end position="162"/>
    </location>
</feature>
<keyword evidence="1" id="KW-0472">Membrane</keyword>
<dbReference type="GO" id="GO:0016020">
    <property type="term" value="C:membrane"/>
    <property type="evidence" value="ECO:0007669"/>
    <property type="project" value="GOC"/>
</dbReference>
<evidence type="ECO:0000313" key="3">
    <source>
        <dbReference type="Proteomes" id="UP000799444"/>
    </source>
</evidence>
<dbReference type="PANTHER" id="PTHR28026">
    <property type="entry name" value="DUF962 DOMAIN PROTEIN (AFU_ORTHOLOGUE AFUA_8G05310)"/>
    <property type="match status" value="1"/>
</dbReference>
<gene>
    <name evidence="2" type="ORF">EJ04DRAFT_582232</name>
</gene>
<feature type="transmembrane region" description="Helical" evidence="1">
    <location>
        <begin position="111"/>
        <end position="130"/>
    </location>
</feature>
<proteinExistence type="predicted"/>
<keyword evidence="1" id="KW-1133">Transmembrane helix</keyword>
<dbReference type="Pfam" id="PF06127">
    <property type="entry name" value="Mpo1-like"/>
    <property type="match status" value="1"/>
</dbReference>
<keyword evidence="3" id="KW-1185">Reference proteome</keyword>
<dbReference type="Proteomes" id="UP000799444">
    <property type="component" value="Unassembled WGS sequence"/>
</dbReference>
<dbReference type="GO" id="GO:0046521">
    <property type="term" value="P:sphingoid catabolic process"/>
    <property type="evidence" value="ECO:0007669"/>
    <property type="project" value="TreeGrafter"/>
</dbReference>
<dbReference type="GO" id="GO:0005783">
    <property type="term" value="C:endoplasmic reticulum"/>
    <property type="evidence" value="ECO:0007669"/>
    <property type="project" value="TreeGrafter"/>
</dbReference>
<evidence type="ECO:0000313" key="2">
    <source>
        <dbReference type="EMBL" id="KAF2727151.1"/>
    </source>
</evidence>
<organism evidence="2 3">
    <name type="scientific">Polyplosphaeria fusca</name>
    <dbReference type="NCBI Taxonomy" id="682080"/>
    <lineage>
        <taxon>Eukaryota</taxon>
        <taxon>Fungi</taxon>
        <taxon>Dikarya</taxon>
        <taxon>Ascomycota</taxon>
        <taxon>Pezizomycotina</taxon>
        <taxon>Dothideomycetes</taxon>
        <taxon>Pleosporomycetidae</taxon>
        <taxon>Pleosporales</taxon>
        <taxon>Tetraplosphaeriaceae</taxon>
        <taxon>Polyplosphaeria</taxon>
    </lineage>
</organism>
<name>A0A9P4QLR2_9PLEO</name>
<sequence>MVFNLKQQLIFYASYHREPRNIAIHLACVPALLFTGFLFGTNTPSLRTPKFLSSLRLPLNLGTLASLTYTTLYLLLSPNLAGATLVPILLSLSALGNTLTSRYNRARVNGVAVGVHVVSWVMQFIGHGRFEGRRPALMDNLVQALFLAPLFVWYEVLFRLGFYGELRREVEEGVEREVKRRGE</sequence>
<evidence type="ECO:0000256" key="1">
    <source>
        <dbReference type="SAM" id="Phobius"/>
    </source>
</evidence>
<dbReference type="OrthoDB" id="2124888at2759"/>
<dbReference type="InterPro" id="IPR009305">
    <property type="entry name" value="Mpo1-like"/>
</dbReference>
<dbReference type="EMBL" id="ML996351">
    <property type="protein sequence ID" value="KAF2727151.1"/>
    <property type="molecule type" value="Genomic_DNA"/>
</dbReference>